<evidence type="ECO:0000313" key="3">
    <source>
        <dbReference type="Proteomes" id="UP001284771"/>
    </source>
</evidence>
<evidence type="ECO:0000313" key="2">
    <source>
        <dbReference type="EMBL" id="MDW8515010.1"/>
    </source>
</evidence>
<protein>
    <submittedName>
        <fullName evidence="2">Uncharacterized protein</fullName>
    </submittedName>
</protein>
<dbReference type="Proteomes" id="UP001284771">
    <property type="component" value="Unassembled WGS sequence"/>
</dbReference>
<keyword evidence="1" id="KW-1133">Transmembrane helix</keyword>
<comment type="caution">
    <text evidence="2">The sequence shown here is derived from an EMBL/GenBank/DDBJ whole genome shotgun (WGS) entry which is preliminary data.</text>
</comment>
<reference evidence="3" key="1">
    <citation type="submission" date="2023-07" db="EMBL/GenBank/DDBJ databases">
        <title>Draft genomic sequences of Priestia flexa CCM isolated from the soil of an abandoned mine contaminated by free cyanide in the high Andean zone of Tacna, Peru.</title>
        <authorList>
            <person name="Caceda Quiroz C.J."/>
            <person name="Maraza Chooque G.J."/>
            <person name="Fora Quispe G.L."/>
            <person name="Carpio Mamani M."/>
        </authorList>
    </citation>
    <scope>NUCLEOTIDE SEQUENCE [LARGE SCALE GENOMIC DNA]</scope>
    <source>
        <strain evidence="3">CCM</strain>
    </source>
</reference>
<organism evidence="2 3">
    <name type="scientific">Priestia flexa</name>
    <dbReference type="NCBI Taxonomy" id="86664"/>
    <lineage>
        <taxon>Bacteria</taxon>
        <taxon>Bacillati</taxon>
        <taxon>Bacillota</taxon>
        <taxon>Bacilli</taxon>
        <taxon>Bacillales</taxon>
        <taxon>Bacillaceae</taxon>
        <taxon>Priestia</taxon>
    </lineage>
</organism>
<dbReference type="EMBL" id="JAWUZT010000004">
    <property type="protein sequence ID" value="MDW8515010.1"/>
    <property type="molecule type" value="Genomic_DNA"/>
</dbReference>
<feature type="transmembrane region" description="Helical" evidence="1">
    <location>
        <begin position="12"/>
        <end position="35"/>
    </location>
</feature>
<keyword evidence="1" id="KW-0812">Transmembrane</keyword>
<name>A0ABU4J1V5_9BACI</name>
<evidence type="ECO:0000256" key="1">
    <source>
        <dbReference type="SAM" id="Phobius"/>
    </source>
</evidence>
<gene>
    <name evidence="2" type="ORF">RIB56_02605</name>
</gene>
<dbReference type="GeneID" id="93681692"/>
<accession>A0ABU4J1V5</accession>
<sequence>MSSLTMPETIVASLLALFVMGISILFFMTLILTIVRRERIQALVKAGKTDNGAQHSLGEYLRAVWKRH</sequence>
<proteinExistence type="predicted"/>
<keyword evidence="1" id="KW-0472">Membrane</keyword>
<dbReference type="RefSeq" id="WP_224840129.1">
    <property type="nucleotide sequence ID" value="NZ_CM125968.1"/>
</dbReference>
<keyword evidence="3" id="KW-1185">Reference proteome</keyword>